<dbReference type="SUPFAM" id="SSF55811">
    <property type="entry name" value="Nudix"/>
    <property type="match status" value="1"/>
</dbReference>
<dbReference type="InterPro" id="IPR015797">
    <property type="entry name" value="NUDIX_hydrolase-like_dom_sf"/>
</dbReference>
<dbReference type="InterPro" id="IPR000086">
    <property type="entry name" value="NUDIX_hydrolase_dom"/>
</dbReference>
<dbReference type="eggNOG" id="arCOG01075">
    <property type="taxonomic scope" value="Archaea"/>
</dbReference>
<dbReference type="STRING" id="70601.gene:9378569"/>
<accession>O59269</accession>
<sequence>MIKMKRYALLIKAPDDYDISGFEKKIKETGKKEGIKVEMYRCIGLTVDIVIIYNNGIVLIRRKNEPYKGFLALPGGFVEYGEKVEDAAIREAKEETGLDVKLLRIVGVYSDPRRDPRGHTVTVAFLAVGSGELKAGDDAKDVTVVPINEIERIKEKLAFDHAKIIEDALTLKP</sequence>
<evidence type="ECO:0000313" key="3">
    <source>
        <dbReference type="EMBL" id="BAA30691.1"/>
    </source>
</evidence>
<evidence type="ECO:0000256" key="1">
    <source>
        <dbReference type="ARBA" id="ARBA00022801"/>
    </source>
</evidence>
<dbReference type="PROSITE" id="PS00893">
    <property type="entry name" value="NUDIX_BOX"/>
    <property type="match status" value="1"/>
</dbReference>
<dbReference type="InterPro" id="IPR020476">
    <property type="entry name" value="Nudix_hydrolase"/>
</dbReference>
<evidence type="ECO:0000313" key="4">
    <source>
        <dbReference type="Proteomes" id="UP000000752"/>
    </source>
</evidence>
<reference evidence="3 4" key="1">
    <citation type="journal article" date="1998" name="DNA Res.">
        <title>Complete sequence and gene organization of the genome of a hyper-thermophilic archaebacterium, Pyrococcus horikoshii OT3.</title>
        <authorList>
            <person name="Kawarabayasi Y."/>
            <person name="Sawada M."/>
            <person name="Horikawa H."/>
            <person name="Haikawa Y."/>
            <person name="Hino Y."/>
            <person name="Yamamoto S."/>
            <person name="Sekine M."/>
            <person name="Baba S."/>
            <person name="Kosugi H."/>
            <person name="Hosoyama A."/>
            <person name="Nagai Y."/>
            <person name="Sakai M."/>
            <person name="Ogura K."/>
            <person name="Otuka R."/>
            <person name="Nakazawa H."/>
            <person name="Takamiya M."/>
            <person name="Ohfuku Y."/>
            <person name="Funahashi T."/>
            <person name="Tanaka T."/>
            <person name="Kudoh Y."/>
            <person name="Yamazaki J."/>
            <person name="Kushida N."/>
            <person name="Oguchi A."/>
            <person name="Aoki K."/>
            <person name="Nakamura Y."/>
            <person name="Robb T.F."/>
            <person name="Horikoshi K."/>
            <person name="Masuchi Y."/>
            <person name="Shizuya H."/>
            <person name="Kikuchi H."/>
        </authorList>
    </citation>
    <scope>NUCLEOTIDE SEQUENCE [LARGE SCALE GENOMIC DNA]</scope>
    <source>
        <strain evidence="4">ATCC 700860 / DSM 12428 / JCM 9974 / NBRC 100139 / OT-3</strain>
    </source>
</reference>
<dbReference type="PIR" id="C71036">
    <property type="entry name" value="C71036"/>
</dbReference>
<gene>
    <name evidence="3" type="ordered locus">PH1579</name>
</gene>
<dbReference type="AlphaFoldDB" id="O59269"/>
<dbReference type="Proteomes" id="UP000000752">
    <property type="component" value="Chromosome"/>
</dbReference>
<dbReference type="Pfam" id="PF00293">
    <property type="entry name" value="NUDIX"/>
    <property type="match status" value="1"/>
</dbReference>
<dbReference type="InterPro" id="IPR020084">
    <property type="entry name" value="NUDIX_hydrolase_CS"/>
</dbReference>
<dbReference type="GO" id="GO:0016787">
    <property type="term" value="F:hydrolase activity"/>
    <property type="evidence" value="ECO:0007669"/>
    <property type="project" value="UniProtKB-KW"/>
</dbReference>
<dbReference type="PANTHER" id="PTHR43736">
    <property type="entry name" value="ADP-RIBOSE PYROPHOSPHATASE"/>
    <property type="match status" value="1"/>
</dbReference>
<dbReference type="PANTHER" id="PTHR43736:SF1">
    <property type="entry name" value="DIHYDRONEOPTERIN TRIPHOSPHATE DIPHOSPHATASE"/>
    <property type="match status" value="1"/>
</dbReference>
<name>O59269_PYRHO</name>
<dbReference type="EnsemblBacteria" id="BAA30691">
    <property type="protein sequence ID" value="BAA30691"/>
    <property type="gene ID" value="BAA30691"/>
</dbReference>
<dbReference type="Gene3D" id="3.90.79.10">
    <property type="entry name" value="Nucleoside Triphosphate Pyrophosphohydrolase"/>
    <property type="match status" value="1"/>
</dbReference>
<evidence type="ECO:0000259" key="2">
    <source>
        <dbReference type="PROSITE" id="PS51462"/>
    </source>
</evidence>
<dbReference type="KEGG" id="pho:PH1579"/>
<dbReference type="PRINTS" id="PR00502">
    <property type="entry name" value="NUDIXFAMILY"/>
</dbReference>
<keyword evidence="4" id="KW-1185">Reference proteome</keyword>
<protein>
    <recommendedName>
        <fullName evidence="2">Nudix hydrolase domain-containing protein</fullName>
    </recommendedName>
</protein>
<feature type="domain" description="Nudix hydrolase" evidence="2">
    <location>
        <begin position="42"/>
        <end position="169"/>
    </location>
</feature>
<dbReference type="PROSITE" id="PS51462">
    <property type="entry name" value="NUDIX"/>
    <property type="match status" value="1"/>
</dbReference>
<organism evidence="3 4">
    <name type="scientific">Pyrococcus horikoshii (strain ATCC 700860 / DSM 12428 / JCM 9974 / NBRC 100139 / OT-3)</name>
    <dbReference type="NCBI Taxonomy" id="70601"/>
    <lineage>
        <taxon>Archaea</taxon>
        <taxon>Methanobacteriati</taxon>
        <taxon>Methanobacteriota</taxon>
        <taxon>Thermococci</taxon>
        <taxon>Thermococcales</taxon>
        <taxon>Thermococcaceae</taxon>
        <taxon>Pyrococcus</taxon>
    </lineage>
</organism>
<proteinExistence type="predicted"/>
<dbReference type="EMBL" id="BA000001">
    <property type="protein sequence ID" value="BAA30691.1"/>
    <property type="molecule type" value="Genomic_DNA"/>
</dbReference>
<dbReference type="CDD" id="cd18873">
    <property type="entry name" value="NUDIX_NadM_like"/>
    <property type="match status" value="1"/>
</dbReference>
<keyword evidence="1" id="KW-0378">Hydrolase</keyword>